<dbReference type="PIR" id="H71104">
    <property type="entry name" value="H71104"/>
</dbReference>
<evidence type="ECO:0000313" key="1">
    <source>
        <dbReference type="EMBL" id="BAA29698.1"/>
    </source>
</evidence>
<dbReference type="KEGG" id="pho:PH0609"/>
<protein>
    <submittedName>
        <fullName evidence="1">Uncharacterized protein</fullName>
    </submittedName>
</protein>
<proteinExistence type="predicted"/>
<dbReference type="EnsemblBacteria" id="BAA29698">
    <property type="protein sequence ID" value="BAA29698"/>
    <property type="gene ID" value="BAA29698"/>
</dbReference>
<gene>
    <name evidence="1" type="ordered locus">PH0609</name>
</gene>
<dbReference type="AlphaFoldDB" id="O58343"/>
<sequence>MVDLYHLLERWNFLSLFLDHSEDPHDYYPITWHCCIHYIIQEYPIYEPRHLPSSQALWPILYSEHLEVHEFALLHIKLDVFTSALLAFLYCNKALIGLLRHNHFMPAILTNEDRD</sequence>
<accession>O58343</accession>
<evidence type="ECO:0000313" key="2">
    <source>
        <dbReference type="Proteomes" id="UP000000752"/>
    </source>
</evidence>
<organism evidence="1 2">
    <name type="scientific">Pyrococcus horikoshii (strain ATCC 700860 / DSM 12428 / JCM 9974 / NBRC 100139 / OT-3)</name>
    <dbReference type="NCBI Taxonomy" id="70601"/>
    <lineage>
        <taxon>Archaea</taxon>
        <taxon>Methanobacteriati</taxon>
        <taxon>Methanobacteriota</taxon>
        <taxon>Thermococci</taxon>
        <taxon>Thermococcales</taxon>
        <taxon>Thermococcaceae</taxon>
        <taxon>Pyrococcus</taxon>
    </lineage>
</organism>
<name>O58343_PYRHO</name>
<reference evidence="1 2" key="1">
    <citation type="journal article" date="1998" name="DNA Res.">
        <title>Complete sequence and gene organization of the genome of a hyper-thermophilic archaebacterium, Pyrococcus horikoshii OT3.</title>
        <authorList>
            <person name="Kawarabayasi Y."/>
            <person name="Sawada M."/>
            <person name="Horikawa H."/>
            <person name="Haikawa Y."/>
            <person name="Hino Y."/>
            <person name="Yamamoto S."/>
            <person name="Sekine M."/>
            <person name="Baba S."/>
            <person name="Kosugi H."/>
            <person name="Hosoyama A."/>
            <person name="Nagai Y."/>
            <person name="Sakai M."/>
            <person name="Ogura K."/>
            <person name="Otuka R."/>
            <person name="Nakazawa H."/>
            <person name="Takamiya M."/>
            <person name="Ohfuku Y."/>
            <person name="Funahashi T."/>
            <person name="Tanaka T."/>
            <person name="Kudoh Y."/>
            <person name="Yamazaki J."/>
            <person name="Kushida N."/>
            <person name="Oguchi A."/>
            <person name="Aoki K."/>
            <person name="Nakamura Y."/>
            <person name="Robb T.F."/>
            <person name="Horikoshi K."/>
            <person name="Masuchi Y."/>
            <person name="Shizuya H."/>
            <person name="Kikuchi H."/>
        </authorList>
    </citation>
    <scope>NUCLEOTIDE SEQUENCE [LARGE SCALE GENOMIC DNA]</scope>
    <source>
        <strain evidence="2">ATCC 700860 / DSM 12428 / JCM 9974 / NBRC 100139 / OT-3</strain>
    </source>
</reference>
<dbReference type="EMBL" id="BA000001">
    <property type="protein sequence ID" value="BAA29698.1"/>
    <property type="molecule type" value="Genomic_DNA"/>
</dbReference>
<keyword evidence="2" id="KW-1185">Reference proteome</keyword>
<dbReference type="Proteomes" id="UP000000752">
    <property type="component" value="Chromosome"/>
</dbReference>